<dbReference type="GO" id="GO:0003723">
    <property type="term" value="F:RNA binding"/>
    <property type="evidence" value="ECO:0007669"/>
    <property type="project" value="UniProtKB-KW"/>
</dbReference>
<evidence type="ECO:0000259" key="3">
    <source>
        <dbReference type="SMART" id="SM00363"/>
    </source>
</evidence>
<dbReference type="CDD" id="cd00165">
    <property type="entry name" value="S4"/>
    <property type="match status" value="1"/>
</dbReference>
<protein>
    <submittedName>
        <fullName evidence="4">Heat shock protein 15</fullName>
    </submittedName>
</protein>
<dbReference type="Pfam" id="PF01479">
    <property type="entry name" value="S4"/>
    <property type="match status" value="1"/>
</dbReference>
<dbReference type="EMBL" id="VJNB01000016">
    <property type="protein sequence ID" value="TSE18304.1"/>
    <property type="molecule type" value="Genomic_DNA"/>
</dbReference>
<sequence>MSRTSRPNHPDAGEEPGRVRLDKWLWAARFYKTRALAAEMIDKGRVWVNGQPAKAARAPRPGDVIRLRTGDVERTVVVRALSAVRGPAPQAALLYEETPESIEARQRHAELRRLAPEPALAYTQGRPTKRDRRELERWRTRGAAPDWNARWSASLDD</sequence>
<dbReference type="InterPro" id="IPR036986">
    <property type="entry name" value="S4_RNA-bd_sf"/>
</dbReference>
<dbReference type="SMART" id="SM00363">
    <property type="entry name" value="S4"/>
    <property type="match status" value="1"/>
</dbReference>
<accession>A0A554W404</accession>
<dbReference type="AlphaFoldDB" id="A0A554W404"/>
<dbReference type="PROSITE" id="PS50889">
    <property type="entry name" value="S4"/>
    <property type="match status" value="1"/>
</dbReference>
<evidence type="ECO:0000256" key="2">
    <source>
        <dbReference type="SAM" id="MobiDB-lite"/>
    </source>
</evidence>
<evidence type="ECO:0000313" key="4">
    <source>
        <dbReference type="EMBL" id="TSE18304.1"/>
    </source>
</evidence>
<dbReference type="RefSeq" id="WP_143891426.1">
    <property type="nucleotide sequence ID" value="NZ_VJNB01000016.1"/>
</dbReference>
<organism evidence="4 5">
    <name type="scientific">Tepidimonas alkaliphilus</name>
    <dbReference type="NCBI Taxonomy" id="2588942"/>
    <lineage>
        <taxon>Bacteria</taxon>
        <taxon>Pseudomonadati</taxon>
        <taxon>Pseudomonadota</taxon>
        <taxon>Betaproteobacteria</taxon>
        <taxon>Burkholderiales</taxon>
        <taxon>Tepidimonas</taxon>
    </lineage>
</organism>
<comment type="caution">
    <text evidence="4">The sequence shown here is derived from an EMBL/GenBank/DDBJ whole genome shotgun (WGS) entry which is preliminary data.</text>
</comment>
<dbReference type="SUPFAM" id="SSF55174">
    <property type="entry name" value="Alpha-L RNA-binding motif"/>
    <property type="match status" value="1"/>
</dbReference>
<keyword evidence="4" id="KW-0346">Stress response</keyword>
<feature type="region of interest" description="Disordered" evidence="2">
    <location>
        <begin position="115"/>
        <end position="137"/>
    </location>
</feature>
<evidence type="ECO:0000256" key="1">
    <source>
        <dbReference type="PROSITE-ProRule" id="PRU00182"/>
    </source>
</evidence>
<dbReference type="OrthoDB" id="9797176at2"/>
<name>A0A554W404_9BURK</name>
<dbReference type="InterPro" id="IPR002942">
    <property type="entry name" value="S4_RNA-bd"/>
</dbReference>
<dbReference type="Proteomes" id="UP000315736">
    <property type="component" value="Unassembled WGS sequence"/>
</dbReference>
<gene>
    <name evidence="4" type="primary">hslR</name>
    <name evidence="4" type="ORF">Talka_02236</name>
</gene>
<keyword evidence="5" id="KW-1185">Reference proteome</keyword>
<dbReference type="Gene3D" id="3.10.290.10">
    <property type="entry name" value="RNA-binding S4 domain"/>
    <property type="match status" value="1"/>
</dbReference>
<reference evidence="4 5" key="1">
    <citation type="submission" date="2019-07" db="EMBL/GenBank/DDBJ databases">
        <title>Tepidimonas alkaliphilus YIM 72238 draft genome.</title>
        <authorList>
            <person name="Da Costa M.S."/>
            <person name="Froufe H.J.C."/>
            <person name="Egas C."/>
            <person name="Albuquerque L."/>
        </authorList>
    </citation>
    <scope>NUCLEOTIDE SEQUENCE [LARGE SCALE GENOMIC DNA]</scope>
    <source>
        <strain evidence="4 5">YIM 72238</strain>
    </source>
</reference>
<keyword evidence="1" id="KW-0694">RNA-binding</keyword>
<feature type="domain" description="RNA-binding S4" evidence="3">
    <location>
        <begin position="19"/>
        <end position="82"/>
    </location>
</feature>
<evidence type="ECO:0000313" key="5">
    <source>
        <dbReference type="Proteomes" id="UP000315736"/>
    </source>
</evidence>
<proteinExistence type="predicted"/>